<keyword evidence="7" id="KW-0411">Iron-sulfur</keyword>
<evidence type="ECO:0000256" key="5">
    <source>
        <dbReference type="ARBA" id="ARBA00022723"/>
    </source>
</evidence>
<dbReference type="InterPro" id="IPR006158">
    <property type="entry name" value="Cobalamin-bd"/>
</dbReference>
<dbReference type="SFLD" id="SFLDG01123">
    <property type="entry name" value="methyltransferase_(Class_B)"/>
    <property type="match status" value="1"/>
</dbReference>
<dbReference type="GO" id="GO:0046872">
    <property type="term" value="F:metal ion binding"/>
    <property type="evidence" value="ECO:0007669"/>
    <property type="project" value="UniProtKB-KW"/>
</dbReference>
<dbReference type="STRING" id="560819.SAMN05428998_13047"/>
<evidence type="ECO:0000259" key="8">
    <source>
        <dbReference type="PROSITE" id="PS51332"/>
    </source>
</evidence>
<evidence type="ECO:0000256" key="7">
    <source>
        <dbReference type="ARBA" id="ARBA00023014"/>
    </source>
</evidence>
<proteinExistence type="predicted"/>
<evidence type="ECO:0000256" key="4">
    <source>
        <dbReference type="ARBA" id="ARBA00022691"/>
    </source>
</evidence>
<dbReference type="GO" id="GO:0031419">
    <property type="term" value="F:cobalamin binding"/>
    <property type="evidence" value="ECO:0007669"/>
    <property type="project" value="InterPro"/>
</dbReference>
<dbReference type="Gene3D" id="3.40.50.280">
    <property type="entry name" value="Cobalamin-binding domain"/>
    <property type="match status" value="1"/>
</dbReference>
<dbReference type="Pfam" id="PF04055">
    <property type="entry name" value="Radical_SAM"/>
    <property type="match status" value="1"/>
</dbReference>
<organism evidence="10 11">
    <name type="scientific">Tistlia consotensis USBA 355</name>
    <dbReference type="NCBI Taxonomy" id="560819"/>
    <lineage>
        <taxon>Bacteria</taxon>
        <taxon>Pseudomonadati</taxon>
        <taxon>Pseudomonadota</taxon>
        <taxon>Alphaproteobacteria</taxon>
        <taxon>Rhodospirillales</taxon>
        <taxon>Rhodovibrionaceae</taxon>
        <taxon>Tistlia</taxon>
    </lineage>
</organism>
<dbReference type="GO" id="GO:0051539">
    <property type="term" value="F:4 iron, 4 sulfur cluster binding"/>
    <property type="evidence" value="ECO:0007669"/>
    <property type="project" value="UniProtKB-KW"/>
</dbReference>
<dbReference type="SFLD" id="SFLDG01082">
    <property type="entry name" value="B12-binding_domain_containing"/>
    <property type="match status" value="1"/>
</dbReference>
<dbReference type="Pfam" id="PF02310">
    <property type="entry name" value="B12-binding"/>
    <property type="match status" value="1"/>
</dbReference>
<evidence type="ECO:0000313" key="11">
    <source>
        <dbReference type="Proteomes" id="UP000192917"/>
    </source>
</evidence>
<feature type="domain" description="B12-binding" evidence="8">
    <location>
        <begin position="18"/>
        <end position="158"/>
    </location>
</feature>
<evidence type="ECO:0000256" key="3">
    <source>
        <dbReference type="ARBA" id="ARBA00022679"/>
    </source>
</evidence>
<dbReference type="PROSITE" id="PS51918">
    <property type="entry name" value="RADICAL_SAM"/>
    <property type="match status" value="1"/>
</dbReference>
<name>A0A1Y6CKN4_9PROT</name>
<protein>
    <submittedName>
        <fullName evidence="10">Radical SAM superfamily enzyme YgiQ, UPF0313 family</fullName>
    </submittedName>
</protein>
<evidence type="ECO:0000313" key="10">
    <source>
        <dbReference type="EMBL" id="SMF71529.1"/>
    </source>
</evidence>
<dbReference type="GO" id="GO:0003824">
    <property type="term" value="F:catalytic activity"/>
    <property type="evidence" value="ECO:0007669"/>
    <property type="project" value="InterPro"/>
</dbReference>
<evidence type="ECO:0000256" key="1">
    <source>
        <dbReference type="ARBA" id="ARBA00001966"/>
    </source>
</evidence>
<dbReference type="InterPro" id="IPR034466">
    <property type="entry name" value="Methyltransferase_Class_B"/>
</dbReference>
<dbReference type="Gene3D" id="3.80.30.20">
    <property type="entry name" value="tm_1862 like domain"/>
    <property type="match status" value="1"/>
</dbReference>
<comment type="cofactor">
    <cofactor evidence="1">
        <name>[4Fe-4S] cluster</name>
        <dbReference type="ChEBI" id="CHEBI:49883"/>
    </cofactor>
</comment>
<dbReference type="SFLD" id="SFLDS00029">
    <property type="entry name" value="Radical_SAM"/>
    <property type="match status" value="1"/>
</dbReference>
<dbReference type="RefSeq" id="WP_085125621.1">
    <property type="nucleotide sequence ID" value="NZ_FWZX01000030.1"/>
</dbReference>
<dbReference type="SUPFAM" id="SSF102114">
    <property type="entry name" value="Radical SAM enzymes"/>
    <property type="match status" value="1"/>
</dbReference>
<dbReference type="Proteomes" id="UP000192917">
    <property type="component" value="Unassembled WGS sequence"/>
</dbReference>
<keyword evidence="3" id="KW-0808">Transferase</keyword>
<evidence type="ECO:0000259" key="9">
    <source>
        <dbReference type="PROSITE" id="PS51918"/>
    </source>
</evidence>
<dbReference type="InterPro" id="IPR058240">
    <property type="entry name" value="rSAM_sf"/>
</dbReference>
<dbReference type="AlphaFoldDB" id="A0A1Y6CKN4"/>
<gene>
    <name evidence="10" type="ORF">SAMN05428998_13047</name>
</gene>
<dbReference type="InterPro" id="IPR006638">
    <property type="entry name" value="Elp3/MiaA/NifB-like_rSAM"/>
</dbReference>
<dbReference type="PROSITE" id="PS51332">
    <property type="entry name" value="B12_BINDING"/>
    <property type="match status" value="1"/>
</dbReference>
<sequence length="506" mass="55568">MAEGGLDLLLINPGGRERVYQQLGRELTAIEPPLWCRLIAGYARDRGLTVEILDSEALALGPAQVGRAVAERRPVLAVMVAFGHQPSASTQTMVAAGEACRAIKAACPGQPLLIAGGHPSALPERTLAEEAVDFVCKGEGPVTVVQLVQALKGPGPDLAAIEGLVWRRAPGGPAVINRAAPLIADLDADLHGEVWDLLPMARYRAHNWQCFGDLAARQPYASIYTSLGCPYSCSFCCINAPFESNRYRMRAPERVVAEVDHLHRRYGVATFKIVDEMFVLNERHVRAICEGLIGLGYAERLNLWAYARVDTVRPALLGLLRRAGFRWLALGIESGSAHVRDGADKRLRQDDIVAVVRRIQDAGIAVIGNYIFGLPDDTPQTMRATLDLAKELNCEFANFYSAMAYPGSRLHALAERNGWPLPEGWSGYSQHSYDCRPLPTGTMTAAEVLRFRDGAFHEYFANPRYLDMLAQRFGAEARAHVEAMAAHKLRRWLLEPCIEPVLEATA</sequence>
<dbReference type="PANTHER" id="PTHR43409:SF7">
    <property type="entry name" value="BLL1977 PROTEIN"/>
    <property type="match status" value="1"/>
</dbReference>
<keyword evidence="4" id="KW-0949">S-adenosyl-L-methionine</keyword>
<feature type="domain" description="Radical SAM core" evidence="9">
    <location>
        <begin position="215"/>
        <end position="438"/>
    </location>
</feature>
<dbReference type="SMART" id="SM00729">
    <property type="entry name" value="Elp3"/>
    <property type="match status" value="1"/>
</dbReference>
<dbReference type="InterPro" id="IPR023404">
    <property type="entry name" value="rSAM_horseshoe"/>
</dbReference>
<keyword evidence="5" id="KW-0479">Metal-binding</keyword>
<dbReference type="PANTHER" id="PTHR43409">
    <property type="entry name" value="ANAEROBIC MAGNESIUM-PROTOPORPHYRIN IX MONOMETHYL ESTER CYCLASE-RELATED"/>
    <property type="match status" value="1"/>
</dbReference>
<evidence type="ECO:0000256" key="6">
    <source>
        <dbReference type="ARBA" id="ARBA00023004"/>
    </source>
</evidence>
<keyword evidence="2" id="KW-0489">Methyltransferase</keyword>
<keyword evidence="6" id="KW-0408">Iron</keyword>
<reference evidence="10 11" key="1">
    <citation type="submission" date="2017-04" db="EMBL/GenBank/DDBJ databases">
        <authorList>
            <person name="Afonso C.L."/>
            <person name="Miller P.J."/>
            <person name="Scott M.A."/>
            <person name="Spackman E."/>
            <person name="Goraichik I."/>
            <person name="Dimitrov K.M."/>
            <person name="Suarez D.L."/>
            <person name="Swayne D.E."/>
        </authorList>
    </citation>
    <scope>NUCLEOTIDE SEQUENCE [LARGE SCALE GENOMIC DNA]</scope>
    <source>
        <strain evidence="10 11">USBA 355</strain>
    </source>
</reference>
<accession>A0A1Y6CKN4</accession>
<evidence type="ECO:0000256" key="2">
    <source>
        <dbReference type="ARBA" id="ARBA00022603"/>
    </source>
</evidence>
<dbReference type="InterPro" id="IPR051198">
    <property type="entry name" value="BchE-like"/>
</dbReference>
<dbReference type="InterPro" id="IPR007197">
    <property type="entry name" value="rSAM"/>
</dbReference>
<keyword evidence="11" id="KW-1185">Reference proteome</keyword>
<dbReference type="EMBL" id="FWZX01000030">
    <property type="protein sequence ID" value="SMF71529.1"/>
    <property type="molecule type" value="Genomic_DNA"/>
</dbReference>